<dbReference type="Gene3D" id="1.20.58.100">
    <property type="entry name" value="Fumarate reductase/succinate dehydrogenase flavoprotein-like, C-terminal domain"/>
    <property type="match status" value="1"/>
</dbReference>
<dbReference type="GO" id="GO:0008734">
    <property type="term" value="F:L-aspartate oxidase activity"/>
    <property type="evidence" value="ECO:0007669"/>
    <property type="project" value="UniProtKB-UniRule"/>
</dbReference>
<comment type="cofactor">
    <cofactor evidence="1 12">
        <name>FAD</name>
        <dbReference type="ChEBI" id="CHEBI:57692"/>
    </cofactor>
</comment>
<evidence type="ECO:0000256" key="10">
    <source>
        <dbReference type="ARBA" id="ARBA00048305"/>
    </source>
</evidence>
<dbReference type="InterPro" id="IPR015939">
    <property type="entry name" value="Fum_Rdtase/Succ_DH_flav-like_C"/>
</dbReference>
<accession>A0A1H7XFQ5</accession>
<evidence type="ECO:0000313" key="16">
    <source>
        <dbReference type="Proteomes" id="UP000198553"/>
    </source>
</evidence>
<dbReference type="Gene3D" id="3.50.50.60">
    <property type="entry name" value="FAD/NAD(P)-binding domain"/>
    <property type="match status" value="1"/>
</dbReference>
<evidence type="ECO:0000256" key="12">
    <source>
        <dbReference type="RuleBase" id="RU362049"/>
    </source>
</evidence>
<dbReference type="RefSeq" id="WP_090741226.1">
    <property type="nucleotide sequence ID" value="NZ_FOBW01000002.1"/>
</dbReference>
<dbReference type="STRING" id="930146.SAMN05192533_102183"/>
<dbReference type="Pfam" id="PF02910">
    <property type="entry name" value="Succ_DH_flav_C"/>
    <property type="match status" value="1"/>
</dbReference>
<keyword evidence="16" id="KW-1185">Reference proteome</keyword>
<evidence type="ECO:0000256" key="3">
    <source>
        <dbReference type="ARBA" id="ARBA00008562"/>
    </source>
</evidence>
<dbReference type="SUPFAM" id="SSF46977">
    <property type="entry name" value="Succinate dehydrogenase/fumarate reductase flavoprotein C-terminal domain"/>
    <property type="match status" value="1"/>
</dbReference>
<evidence type="ECO:0000313" key="15">
    <source>
        <dbReference type="EMBL" id="SEM32444.1"/>
    </source>
</evidence>
<dbReference type="InterPro" id="IPR003953">
    <property type="entry name" value="FAD-dep_OxRdtase_2_FAD-bd"/>
</dbReference>
<dbReference type="PANTHER" id="PTHR42716:SF2">
    <property type="entry name" value="L-ASPARTATE OXIDASE, CHLOROPLASTIC"/>
    <property type="match status" value="1"/>
</dbReference>
<evidence type="ECO:0000256" key="1">
    <source>
        <dbReference type="ARBA" id="ARBA00001974"/>
    </source>
</evidence>
<comment type="catalytic activity">
    <reaction evidence="10">
        <text>L-aspartate + O2 = iminosuccinate + H2O2</text>
        <dbReference type="Rhea" id="RHEA:25876"/>
        <dbReference type="ChEBI" id="CHEBI:15379"/>
        <dbReference type="ChEBI" id="CHEBI:16240"/>
        <dbReference type="ChEBI" id="CHEBI:29991"/>
        <dbReference type="ChEBI" id="CHEBI:77875"/>
        <dbReference type="EC" id="1.4.3.16"/>
    </reaction>
    <physiologicalReaction direction="left-to-right" evidence="10">
        <dbReference type="Rhea" id="RHEA:25877"/>
    </physiologicalReaction>
</comment>
<dbReference type="EMBL" id="FOBW01000002">
    <property type="protein sequence ID" value="SEM32444.1"/>
    <property type="molecule type" value="Genomic_DNA"/>
</dbReference>
<comment type="function">
    <text evidence="12">Catalyzes the oxidation of L-aspartate to iminoaspartate.</text>
</comment>
<keyword evidence="9 12" id="KW-0560">Oxidoreductase</keyword>
<evidence type="ECO:0000256" key="11">
    <source>
        <dbReference type="NCBIfam" id="TIGR00551"/>
    </source>
</evidence>
<name>A0A1H7XFQ5_9BACI</name>
<dbReference type="AlphaFoldDB" id="A0A1H7XFQ5"/>
<dbReference type="Pfam" id="PF00890">
    <property type="entry name" value="FAD_binding_2"/>
    <property type="match status" value="1"/>
</dbReference>
<dbReference type="EC" id="1.4.3.16" evidence="4 11"/>
<evidence type="ECO:0000256" key="5">
    <source>
        <dbReference type="ARBA" id="ARBA00021901"/>
    </source>
</evidence>
<evidence type="ECO:0000259" key="13">
    <source>
        <dbReference type="Pfam" id="PF00890"/>
    </source>
</evidence>
<dbReference type="SUPFAM" id="SSF51905">
    <property type="entry name" value="FAD/NAD(P)-binding domain"/>
    <property type="match status" value="1"/>
</dbReference>
<dbReference type="PANTHER" id="PTHR42716">
    <property type="entry name" value="L-ASPARTATE OXIDASE"/>
    <property type="match status" value="1"/>
</dbReference>
<evidence type="ECO:0000256" key="7">
    <source>
        <dbReference type="ARBA" id="ARBA00022642"/>
    </source>
</evidence>
<keyword evidence="6 12" id="KW-0285">Flavoprotein</keyword>
<dbReference type="GO" id="GO:0005737">
    <property type="term" value="C:cytoplasm"/>
    <property type="evidence" value="ECO:0007669"/>
    <property type="project" value="UniProtKB-SubCell"/>
</dbReference>
<dbReference type="InterPro" id="IPR036188">
    <property type="entry name" value="FAD/NAD-bd_sf"/>
</dbReference>
<feature type="domain" description="Fumarate reductase/succinate dehydrogenase flavoprotein-like C-terminal" evidence="14">
    <location>
        <begin position="418"/>
        <end position="518"/>
    </location>
</feature>
<evidence type="ECO:0000256" key="6">
    <source>
        <dbReference type="ARBA" id="ARBA00022630"/>
    </source>
</evidence>
<gene>
    <name evidence="15" type="ORF">SAMN05192533_102183</name>
</gene>
<dbReference type="Gene3D" id="3.90.700.10">
    <property type="entry name" value="Succinate dehydrogenase/fumarate reductase flavoprotein, catalytic domain"/>
    <property type="match status" value="1"/>
</dbReference>
<dbReference type="OrthoDB" id="9806724at2"/>
<dbReference type="InterPro" id="IPR027477">
    <property type="entry name" value="Succ_DH/fumarate_Rdtase_cat_sf"/>
</dbReference>
<dbReference type="FunFam" id="3.90.700.10:FF:000002">
    <property type="entry name" value="L-aspartate oxidase"/>
    <property type="match status" value="1"/>
</dbReference>
<feature type="domain" description="FAD-dependent oxidoreductase 2 FAD-binding" evidence="13">
    <location>
        <begin position="6"/>
        <end position="371"/>
    </location>
</feature>
<evidence type="ECO:0000256" key="9">
    <source>
        <dbReference type="ARBA" id="ARBA00023002"/>
    </source>
</evidence>
<dbReference type="GO" id="GO:0034628">
    <property type="term" value="P:'de novo' NAD+ biosynthetic process from L-aspartate"/>
    <property type="evidence" value="ECO:0007669"/>
    <property type="project" value="TreeGrafter"/>
</dbReference>
<comment type="similarity">
    <text evidence="3 12">Belongs to the FAD-dependent oxidoreductase 2 family. NadB subfamily.</text>
</comment>
<proteinExistence type="inferred from homology"/>
<dbReference type="NCBIfam" id="TIGR00551">
    <property type="entry name" value="nadB"/>
    <property type="match status" value="1"/>
</dbReference>
<dbReference type="GO" id="GO:0033765">
    <property type="term" value="F:steroid dehydrogenase activity, acting on the CH-CH group of donors"/>
    <property type="evidence" value="ECO:0007669"/>
    <property type="project" value="UniProtKB-ARBA"/>
</dbReference>
<dbReference type="UniPathway" id="UPA00253">
    <property type="reaction ID" value="UER00326"/>
</dbReference>
<keyword evidence="7 12" id="KW-0662">Pyridine nucleotide biosynthesis</keyword>
<keyword evidence="8 12" id="KW-0274">FAD</keyword>
<evidence type="ECO:0000256" key="8">
    <source>
        <dbReference type="ARBA" id="ARBA00022827"/>
    </source>
</evidence>
<dbReference type="Proteomes" id="UP000198553">
    <property type="component" value="Unassembled WGS sequence"/>
</dbReference>
<reference evidence="16" key="1">
    <citation type="submission" date="2016-10" db="EMBL/GenBank/DDBJ databases">
        <authorList>
            <person name="Varghese N."/>
            <person name="Submissions S."/>
        </authorList>
    </citation>
    <scope>NUCLEOTIDE SEQUENCE [LARGE SCALE GENOMIC DNA]</scope>
    <source>
        <strain evidence="16">B48,IBRC-M 10115,DSM 25386,CECT 8001</strain>
    </source>
</reference>
<evidence type="ECO:0000259" key="14">
    <source>
        <dbReference type="Pfam" id="PF02910"/>
    </source>
</evidence>
<dbReference type="InterPro" id="IPR037099">
    <property type="entry name" value="Fum_R/Succ_DH_flav-like_C_sf"/>
</dbReference>
<dbReference type="SUPFAM" id="SSF56425">
    <property type="entry name" value="Succinate dehydrogenase/fumarate reductase flavoprotein, catalytic domain"/>
    <property type="match status" value="1"/>
</dbReference>
<sequence>MKLANVLIVGSGIAALQLAATLRNDLNVMVLTKGSLTNGNSHMAQGGVAAALSAKDTPKLHYHDTLEAGRNHNDSEAVLQLTKEAPKLINELLNNGCPFDLNENREFKLGMEGAHSEKRIVHSGGDATGKAIVNFLVSQLGSNIVVQDHTFVYELIVNDNGRCIGVKGKLPDGTTEVFYAEHIVLATGGCGQLFTFTSNAETVTGDGLALAYLAGAELVDMEFIQFHPTLLYVDGQTKGLISEAVRGEGARLVTEDGQLIMEDVHPLKDLAPRHIVSQTIYEYLKAGKQIYLDISSIENFSERFPTVSAICREAGVELSVGKLPVAPGSHFLMGGVKTGSIGQTNISGLYAIGEVACTGVHGANRLASNSLLEGMVYGKRLGNWINEQRSSTDLQFFENERQPSNLLKAKKLTLPEHHVLQQTMMDRTGIIRNNAALTMQKNWLESYQIRDWLNENLEHYSTEELTTVFMLITAWLTTDAALARTESRGGHFRADYPNEDNTNWLKKKILYKRNPKKDDRSEQIKAALTT</sequence>
<comment type="pathway">
    <text evidence="2 12">Cofactor biosynthesis; NAD(+) biosynthesis; iminoaspartate from L-aspartate (oxidase route): step 1/1.</text>
</comment>
<comment type="subcellular location">
    <subcellularLocation>
        <location evidence="12">Cytoplasm</location>
    </subcellularLocation>
</comment>
<evidence type="ECO:0000256" key="4">
    <source>
        <dbReference type="ARBA" id="ARBA00012173"/>
    </source>
</evidence>
<organism evidence="15 16">
    <name type="scientific">Mesobacillus persicus</name>
    <dbReference type="NCBI Taxonomy" id="930146"/>
    <lineage>
        <taxon>Bacteria</taxon>
        <taxon>Bacillati</taxon>
        <taxon>Bacillota</taxon>
        <taxon>Bacilli</taxon>
        <taxon>Bacillales</taxon>
        <taxon>Bacillaceae</taxon>
        <taxon>Mesobacillus</taxon>
    </lineage>
</organism>
<dbReference type="NCBIfam" id="NF005978">
    <property type="entry name" value="PRK08071.1"/>
    <property type="match status" value="1"/>
</dbReference>
<dbReference type="InterPro" id="IPR005288">
    <property type="entry name" value="NadB"/>
</dbReference>
<protein>
    <recommendedName>
        <fullName evidence="5 11">L-aspartate oxidase</fullName>
        <ecNumber evidence="4 11">1.4.3.16</ecNumber>
    </recommendedName>
</protein>
<evidence type="ECO:0000256" key="2">
    <source>
        <dbReference type="ARBA" id="ARBA00004950"/>
    </source>
</evidence>